<reference evidence="5 6" key="1">
    <citation type="submission" date="2016-10" db="EMBL/GenBank/DDBJ databases">
        <authorList>
            <person name="de Groot N.N."/>
        </authorList>
    </citation>
    <scope>NUCLEOTIDE SEQUENCE [LARGE SCALE GENOMIC DNA]</scope>
    <source>
        <strain evidence="5 6">Calf135</strain>
    </source>
</reference>
<evidence type="ECO:0000256" key="1">
    <source>
        <dbReference type="ARBA" id="ARBA00005937"/>
    </source>
</evidence>
<dbReference type="PANTHER" id="PTHR36984:SF1">
    <property type="entry name" value="CRISPR-ASSOCIATED ENDORIBONUCLEASE CAS6 1"/>
    <property type="match status" value="1"/>
</dbReference>
<dbReference type="Pfam" id="PF01881">
    <property type="entry name" value="Cas_Cas6_C"/>
    <property type="match status" value="1"/>
</dbReference>
<evidence type="ECO:0000256" key="3">
    <source>
        <dbReference type="ARBA" id="ARBA00023118"/>
    </source>
</evidence>
<keyword evidence="3" id="KW-0051">Antiviral defense</keyword>
<dbReference type="GO" id="GO:0003723">
    <property type="term" value="F:RNA binding"/>
    <property type="evidence" value="ECO:0007669"/>
    <property type="project" value="UniProtKB-KW"/>
</dbReference>
<dbReference type="STRING" id="215200.SAMN05216454_1312"/>
<evidence type="ECO:0000256" key="2">
    <source>
        <dbReference type="ARBA" id="ARBA00022884"/>
    </source>
</evidence>
<proteinExistence type="inferred from homology"/>
<keyword evidence="2" id="KW-0694">RNA-binding</keyword>
<dbReference type="InterPro" id="IPR049435">
    <property type="entry name" value="Cas_Cas6_C"/>
</dbReference>
<keyword evidence="6" id="KW-1185">Reference proteome</keyword>
<dbReference type="InterPro" id="IPR010156">
    <property type="entry name" value="CRISPR-assoc_prot_Cas6"/>
</dbReference>
<dbReference type="EMBL" id="FODF01000031">
    <property type="protein sequence ID" value="SEN92420.1"/>
    <property type="molecule type" value="Genomic_DNA"/>
</dbReference>
<dbReference type="GO" id="GO:0016788">
    <property type="term" value="F:hydrolase activity, acting on ester bonds"/>
    <property type="evidence" value="ECO:0007669"/>
    <property type="project" value="InterPro"/>
</dbReference>
<dbReference type="RefSeq" id="WP_091976167.1">
    <property type="nucleotide sequence ID" value="NZ_FODF01000031.1"/>
</dbReference>
<dbReference type="GO" id="GO:0051607">
    <property type="term" value="P:defense response to virus"/>
    <property type="evidence" value="ECO:0007669"/>
    <property type="project" value="UniProtKB-KW"/>
</dbReference>
<dbReference type="PANTHER" id="PTHR36984">
    <property type="entry name" value="CRISPR-ASSOCIATED ENDORIBONUCLEASE CAS6 1"/>
    <property type="match status" value="1"/>
</dbReference>
<comment type="similarity">
    <text evidence="1">Belongs to the CRISPR-associated protein Cas6/Cse3/CasE family.</text>
</comment>
<dbReference type="OrthoDB" id="86642at2"/>
<gene>
    <name evidence="5" type="ORF">SAMN05216454_1312</name>
</gene>
<accession>A0A1H8KHH5</accession>
<name>A0A1H8KHH5_9FIRM</name>
<evidence type="ECO:0000259" key="4">
    <source>
        <dbReference type="Pfam" id="PF01881"/>
    </source>
</evidence>
<feature type="domain" description="CRISPR associated protein Cas6 C-terminal" evidence="4">
    <location>
        <begin position="117"/>
        <end position="226"/>
    </location>
</feature>
<dbReference type="Proteomes" id="UP000199512">
    <property type="component" value="Unassembled WGS sequence"/>
</dbReference>
<dbReference type="Gene3D" id="3.30.70.1900">
    <property type="match status" value="1"/>
</dbReference>
<evidence type="ECO:0000313" key="5">
    <source>
        <dbReference type="EMBL" id="SEN92420.1"/>
    </source>
</evidence>
<protein>
    <submittedName>
        <fullName evidence="5">CRISPR-associated endoribonuclease Cas6</fullName>
    </submittedName>
</protein>
<organism evidence="5 6">
    <name type="scientific">Peptostreptococcus russellii</name>
    <dbReference type="NCBI Taxonomy" id="215200"/>
    <lineage>
        <taxon>Bacteria</taxon>
        <taxon>Bacillati</taxon>
        <taxon>Bacillota</taxon>
        <taxon>Clostridia</taxon>
        <taxon>Peptostreptococcales</taxon>
        <taxon>Peptostreptococcaceae</taxon>
        <taxon>Peptostreptococcus</taxon>
    </lineage>
</organism>
<sequence>MKVREIKVKVYLLKDISSIDVTSEISKFIDSALGKDERWKKFHEDIGYKMYNFNQFWPIEKDKIYKKGALYVFNIRTVNDELSENVFSNLNNHSTDSIKGIVTESRIIPKKLIEKIYNITPVILKTENGYWKECISLDEFERRIFENLVKKYNDYSKNKIDEDFKLYNSITFLNKKPIKSHYKEISLLGDKLSLEISEDEMAQKIAYFSLGVGIGEMNSRGYGYCNYRWY</sequence>
<evidence type="ECO:0000313" key="6">
    <source>
        <dbReference type="Proteomes" id="UP000199512"/>
    </source>
</evidence>
<dbReference type="NCBIfam" id="TIGR01877">
    <property type="entry name" value="cas_cas6"/>
    <property type="match status" value="1"/>
</dbReference>
<dbReference type="AlphaFoldDB" id="A0A1H8KHH5"/>